<proteinExistence type="predicted"/>
<dbReference type="EMBL" id="CP074371">
    <property type="protein sequence ID" value="QVI19730.1"/>
    <property type="molecule type" value="Genomic_DNA"/>
</dbReference>
<gene>
    <name evidence="2" type="ORF">KHQ06_25710</name>
</gene>
<dbReference type="Pfam" id="PF13577">
    <property type="entry name" value="SnoaL_4"/>
    <property type="match status" value="1"/>
</dbReference>
<protein>
    <submittedName>
        <fullName evidence="2">Nuclear transport factor 2 family protein</fullName>
    </submittedName>
</protein>
<organism evidence="2 3">
    <name type="scientific">Nocardia tengchongensis</name>
    <dbReference type="NCBI Taxonomy" id="2055889"/>
    <lineage>
        <taxon>Bacteria</taxon>
        <taxon>Bacillati</taxon>
        <taxon>Actinomycetota</taxon>
        <taxon>Actinomycetes</taxon>
        <taxon>Mycobacteriales</taxon>
        <taxon>Nocardiaceae</taxon>
        <taxon>Nocardia</taxon>
    </lineage>
</organism>
<sequence>MDAIEAIRRLKYRYLRALDLKDWALFADTLTEDVTADYGDRLSFTNRTDLVAQMSESLPASIITVHQCHHPEIDIDGDTATGIWYLSDTVVFTETRQILTGAAFYEDRYRRGTDGEWRISRTGYTRTYEAMQSLDDTPTWQLLAHR</sequence>
<name>A0ABX8CIH2_9NOCA</name>
<feature type="domain" description="SnoaL-like" evidence="1">
    <location>
        <begin position="2"/>
        <end position="121"/>
    </location>
</feature>
<dbReference type="SUPFAM" id="SSF54427">
    <property type="entry name" value="NTF2-like"/>
    <property type="match status" value="1"/>
</dbReference>
<evidence type="ECO:0000313" key="3">
    <source>
        <dbReference type="Proteomes" id="UP000683310"/>
    </source>
</evidence>
<keyword evidence="3" id="KW-1185">Reference proteome</keyword>
<dbReference type="Gene3D" id="3.10.450.50">
    <property type="match status" value="1"/>
</dbReference>
<dbReference type="RefSeq" id="WP_213555762.1">
    <property type="nucleotide sequence ID" value="NZ_JBHZDI010000207.1"/>
</dbReference>
<accession>A0ABX8CIH2</accession>
<dbReference type="InterPro" id="IPR037401">
    <property type="entry name" value="SnoaL-like"/>
</dbReference>
<evidence type="ECO:0000259" key="1">
    <source>
        <dbReference type="Pfam" id="PF13577"/>
    </source>
</evidence>
<evidence type="ECO:0000313" key="2">
    <source>
        <dbReference type="EMBL" id="QVI19730.1"/>
    </source>
</evidence>
<dbReference type="Proteomes" id="UP000683310">
    <property type="component" value="Chromosome"/>
</dbReference>
<reference evidence="2 3" key="1">
    <citation type="submission" date="2021-04" db="EMBL/GenBank/DDBJ databases">
        <title>Nocardia tengchongensis.</title>
        <authorList>
            <person name="Zhuang k."/>
            <person name="Ran Y."/>
            <person name="Li W."/>
        </authorList>
    </citation>
    <scope>NUCLEOTIDE SEQUENCE [LARGE SCALE GENOMIC DNA]</scope>
    <source>
        <strain evidence="2 3">CFH S0057</strain>
    </source>
</reference>
<dbReference type="InterPro" id="IPR032710">
    <property type="entry name" value="NTF2-like_dom_sf"/>
</dbReference>